<feature type="region of interest" description="Disordered" evidence="6">
    <location>
        <begin position="283"/>
        <end position="318"/>
    </location>
</feature>
<proteinExistence type="predicted"/>
<keyword evidence="5" id="KW-0539">Nucleus</keyword>
<reference evidence="8 9" key="1">
    <citation type="journal article" date="2019" name="Environ. Microbiol.">
        <title>At the nexus of three kingdoms: the genome of the mycorrhizal fungus Gigaspora margarita provides insights into plant, endobacterial and fungal interactions.</title>
        <authorList>
            <person name="Venice F."/>
            <person name="Ghignone S."/>
            <person name="Salvioli di Fossalunga A."/>
            <person name="Amselem J."/>
            <person name="Novero M."/>
            <person name="Xianan X."/>
            <person name="Sedzielewska Toro K."/>
            <person name="Morin E."/>
            <person name="Lipzen A."/>
            <person name="Grigoriev I.V."/>
            <person name="Henrissat B."/>
            <person name="Martin F.M."/>
            <person name="Bonfante P."/>
        </authorList>
    </citation>
    <scope>NUCLEOTIDE SEQUENCE [LARGE SCALE GENOMIC DNA]</scope>
    <source>
        <strain evidence="8 9">BEG34</strain>
    </source>
</reference>
<dbReference type="CDD" id="cd11404">
    <property type="entry name" value="bHLHzip_Mlx_like"/>
    <property type="match status" value="1"/>
</dbReference>
<keyword evidence="9" id="KW-1185">Reference proteome</keyword>
<protein>
    <submittedName>
        <fullName evidence="8">HLH-domain-containing protein</fullName>
    </submittedName>
</protein>
<evidence type="ECO:0000256" key="2">
    <source>
        <dbReference type="ARBA" id="ARBA00023015"/>
    </source>
</evidence>
<comment type="subcellular location">
    <subcellularLocation>
        <location evidence="1">Nucleus</location>
    </subcellularLocation>
</comment>
<dbReference type="PANTHER" id="PTHR15741:SF27">
    <property type="entry name" value="TRANSCRIPTION FACTOR AP-4"/>
    <property type="match status" value="1"/>
</dbReference>
<dbReference type="SUPFAM" id="SSF47459">
    <property type="entry name" value="HLH, helix-loop-helix DNA-binding domain"/>
    <property type="match status" value="1"/>
</dbReference>
<feature type="region of interest" description="Disordered" evidence="6">
    <location>
        <begin position="374"/>
        <end position="395"/>
    </location>
</feature>
<dbReference type="Pfam" id="PF00010">
    <property type="entry name" value="HLH"/>
    <property type="match status" value="1"/>
</dbReference>
<feature type="compositionally biased region" description="Low complexity" evidence="6">
    <location>
        <begin position="89"/>
        <end position="138"/>
    </location>
</feature>
<dbReference type="PANTHER" id="PTHR15741">
    <property type="entry name" value="BASIC HELIX-LOOP-HELIX ZIP TRANSCRIPTION FACTOR"/>
    <property type="match status" value="1"/>
</dbReference>
<dbReference type="EMBL" id="WTPW01000008">
    <property type="protein sequence ID" value="KAF0561631.1"/>
    <property type="molecule type" value="Genomic_DNA"/>
</dbReference>
<comment type="caution">
    <text evidence="8">The sequence shown here is derived from an EMBL/GenBank/DDBJ whole genome shotgun (WGS) entry which is preliminary data.</text>
</comment>
<dbReference type="InterPro" id="IPR052207">
    <property type="entry name" value="Max-like/E-box_TFs"/>
</dbReference>
<dbReference type="AlphaFoldDB" id="A0A8H4B5E9"/>
<gene>
    <name evidence="8" type="ORF">F8M41_022545</name>
</gene>
<evidence type="ECO:0000256" key="5">
    <source>
        <dbReference type="ARBA" id="ARBA00023242"/>
    </source>
</evidence>
<dbReference type="InterPro" id="IPR036638">
    <property type="entry name" value="HLH_DNA-bd_sf"/>
</dbReference>
<feature type="compositionally biased region" description="Low complexity" evidence="6">
    <location>
        <begin position="283"/>
        <end position="293"/>
    </location>
</feature>
<dbReference type="OrthoDB" id="5778525at2759"/>
<evidence type="ECO:0000256" key="3">
    <source>
        <dbReference type="ARBA" id="ARBA00023125"/>
    </source>
</evidence>
<dbReference type="GO" id="GO:0000978">
    <property type="term" value="F:RNA polymerase II cis-regulatory region sequence-specific DNA binding"/>
    <property type="evidence" value="ECO:0007669"/>
    <property type="project" value="TreeGrafter"/>
</dbReference>
<dbReference type="InterPro" id="IPR011598">
    <property type="entry name" value="bHLH_dom"/>
</dbReference>
<dbReference type="GO" id="GO:0005634">
    <property type="term" value="C:nucleus"/>
    <property type="evidence" value="ECO:0007669"/>
    <property type="project" value="UniProtKB-SubCell"/>
</dbReference>
<keyword evidence="3" id="KW-0238">DNA-binding</keyword>
<sequence length="409" mass="47154">MDITHLISHNSNPLNKQKPPTSLPISPRHETLTYTHLQQKRQSLPHMMTPSQSQVHRGQDHHLPPFLSPPLSHTSQPILQTPITTSMTPSMMHHQQTSSQQTQIQNSIEMQQPIQSQQTTQIHQQQTQSQQQSQSHTPPNRRIAHILSEQKRRENINSGFEELKSIVPSCRGCADSKAIILRKAAHYIQALEAQIQKLKQSNSGSTTPNTSSVTTPPLVSPVMSVKSIPSGHIHMHGGVNGNSMYAINEFNQRIGEEKKLHQQLEQQKFMGQWQTNRLNQNYLSDSNNYQQSNQPPPPPPPPQQHNLHNQSHHQRNLSYPIPRHHSQYHYLEQQQQHLKTENMDWISGGEKNLHFNNHNYESKIHQQQSYHRNYHPYHSDMNTSHSRASSPHSMGRVMLKHEIHDQTYK</sequence>
<dbReference type="GO" id="GO:0046983">
    <property type="term" value="F:protein dimerization activity"/>
    <property type="evidence" value="ECO:0007669"/>
    <property type="project" value="InterPro"/>
</dbReference>
<evidence type="ECO:0000259" key="7">
    <source>
        <dbReference type="PROSITE" id="PS50888"/>
    </source>
</evidence>
<dbReference type="SMART" id="SM00353">
    <property type="entry name" value="HLH"/>
    <property type="match status" value="1"/>
</dbReference>
<dbReference type="Gene3D" id="4.10.280.10">
    <property type="entry name" value="Helix-loop-helix DNA-binding domain"/>
    <property type="match status" value="1"/>
</dbReference>
<name>A0A8H4B5E9_GIGMA</name>
<evidence type="ECO:0000313" key="8">
    <source>
        <dbReference type="EMBL" id="KAF0561631.1"/>
    </source>
</evidence>
<keyword evidence="2" id="KW-0805">Transcription regulation</keyword>
<feature type="compositionally biased region" description="Polar residues" evidence="6">
    <location>
        <begin position="7"/>
        <end position="24"/>
    </location>
</feature>
<dbReference type="Proteomes" id="UP000439903">
    <property type="component" value="Unassembled WGS sequence"/>
</dbReference>
<dbReference type="GO" id="GO:0000981">
    <property type="term" value="F:DNA-binding transcription factor activity, RNA polymerase II-specific"/>
    <property type="evidence" value="ECO:0007669"/>
    <property type="project" value="TreeGrafter"/>
</dbReference>
<feature type="compositionally biased region" description="Pro residues" evidence="6">
    <location>
        <begin position="294"/>
        <end position="303"/>
    </location>
</feature>
<feature type="compositionally biased region" description="Polar residues" evidence="6">
    <location>
        <begin position="380"/>
        <end position="392"/>
    </location>
</feature>
<evidence type="ECO:0000256" key="6">
    <source>
        <dbReference type="SAM" id="MobiDB-lite"/>
    </source>
</evidence>
<feature type="domain" description="BHLH" evidence="7">
    <location>
        <begin position="140"/>
        <end position="191"/>
    </location>
</feature>
<evidence type="ECO:0000256" key="4">
    <source>
        <dbReference type="ARBA" id="ARBA00023163"/>
    </source>
</evidence>
<keyword evidence="4" id="KW-0804">Transcription</keyword>
<feature type="region of interest" description="Disordered" evidence="6">
    <location>
        <begin position="1"/>
        <end position="24"/>
    </location>
</feature>
<dbReference type="PROSITE" id="PS50888">
    <property type="entry name" value="BHLH"/>
    <property type="match status" value="1"/>
</dbReference>
<organism evidence="8 9">
    <name type="scientific">Gigaspora margarita</name>
    <dbReference type="NCBI Taxonomy" id="4874"/>
    <lineage>
        <taxon>Eukaryota</taxon>
        <taxon>Fungi</taxon>
        <taxon>Fungi incertae sedis</taxon>
        <taxon>Mucoromycota</taxon>
        <taxon>Glomeromycotina</taxon>
        <taxon>Glomeromycetes</taxon>
        <taxon>Diversisporales</taxon>
        <taxon>Gigasporaceae</taxon>
        <taxon>Gigaspora</taxon>
    </lineage>
</organism>
<evidence type="ECO:0000313" key="9">
    <source>
        <dbReference type="Proteomes" id="UP000439903"/>
    </source>
</evidence>
<evidence type="ECO:0000256" key="1">
    <source>
        <dbReference type="ARBA" id="ARBA00004123"/>
    </source>
</evidence>
<accession>A0A8H4B5E9</accession>
<feature type="region of interest" description="Disordered" evidence="6">
    <location>
        <begin position="89"/>
        <end position="140"/>
    </location>
</feature>